<feature type="domain" description="PAC" evidence="3">
    <location>
        <begin position="227"/>
        <end position="280"/>
    </location>
</feature>
<dbReference type="Gene3D" id="3.30.450.20">
    <property type="entry name" value="PAS domain"/>
    <property type="match status" value="2"/>
</dbReference>
<protein>
    <submittedName>
        <fullName evidence="6">Diguanylate cyclase (GGDEF)-like protein/PAS domain S-box-containing protein</fullName>
    </submittedName>
</protein>
<dbReference type="SMART" id="SM00091">
    <property type="entry name" value="PAS"/>
    <property type="match status" value="2"/>
</dbReference>
<dbReference type="InterPro" id="IPR000014">
    <property type="entry name" value="PAS"/>
</dbReference>
<dbReference type="InterPro" id="IPR035965">
    <property type="entry name" value="PAS-like_dom_sf"/>
</dbReference>
<feature type="domain" description="GGDEF" evidence="5">
    <location>
        <begin position="312"/>
        <end position="445"/>
    </location>
</feature>
<dbReference type="FunFam" id="3.20.20.450:FF:000001">
    <property type="entry name" value="Cyclic di-GMP phosphodiesterase yahA"/>
    <property type="match status" value="1"/>
</dbReference>
<dbReference type="Proteomes" id="UP000557217">
    <property type="component" value="Unassembled WGS sequence"/>
</dbReference>
<evidence type="ECO:0000256" key="1">
    <source>
        <dbReference type="SAM" id="Coils"/>
    </source>
</evidence>
<dbReference type="NCBIfam" id="TIGR00254">
    <property type="entry name" value="GGDEF"/>
    <property type="match status" value="1"/>
</dbReference>
<dbReference type="InterPro" id="IPR029787">
    <property type="entry name" value="Nucleotide_cyclase"/>
</dbReference>
<dbReference type="CDD" id="cd01948">
    <property type="entry name" value="EAL"/>
    <property type="match status" value="1"/>
</dbReference>
<sequence>MDDKTNVSFNVEQQIDIQSLAEELKELKELKYALDKSSIVAITDAQGRITYVNELFCEIAQYSREELIGKTHRVINSGFHSKEFFKQMWSEIGKGNIWRGEIKNKKKDGSYYWVHATIVPFLNEKGKPYKYLSIRTDITKEKELEEELERSYKKYELIAEHSDNFVALVDADGAFHYVSLTFQILLHYDLKSLEKQNLFNLIHLEDSELLKKEIQKLLNMSRGKSSRKLEFRLLHGDGRYIDVEATIKIIHDDENPLNNLVLIVMSDISVRKEVEQNLYRLAYHDSLTNFPNRPTFMNELRSYVMDVRLTNKKFSILFIDLDNFKLINEQLGHDNGDLVIVKAAENIRESIREIDLVARMGGDEFIVLLRDIKDEQDTINIVNNIIEKFQKPIVVNGKDHVLTCSIGVASYPEHGTTPEELIKNADSALTQVKQNSKNNYAVYNKKLENMSLERRIIENAMRKGLNEHQFFLEYQPKFNIHSDEIVGMEALVRWNHPDLGTIPPGKFISLAEETGLIIPLGEWILNESCKQAKEWQEKGFGQLIVSVNVSVRQLQDPKFVQQVERVLKETGFNPKLLELEVTESIFADLNCITPILKRLRSLGIHISVDDFGTGYSSLSYIKHLPIDTLKVDASFVKDIHKNEESKAIVRAIINLAETIGLKVIAEGIEIEEQVRALRNDGCIFGQGYFYSRPLRKEAFEEYIRSKGFITS</sequence>
<dbReference type="SMART" id="SM00052">
    <property type="entry name" value="EAL"/>
    <property type="match status" value="1"/>
</dbReference>
<evidence type="ECO:0000313" key="6">
    <source>
        <dbReference type="EMBL" id="MBB5147928.1"/>
    </source>
</evidence>
<dbReference type="InterPro" id="IPR000700">
    <property type="entry name" value="PAS-assoc_C"/>
</dbReference>
<dbReference type="InterPro" id="IPR001633">
    <property type="entry name" value="EAL_dom"/>
</dbReference>
<name>A0A840PUT2_URETH</name>
<dbReference type="Pfam" id="PF00563">
    <property type="entry name" value="EAL"/>
    <property type="match status" value="1"/>
</dbReference>
<dbReference type="CDD" id="cd00130">
    <property type="entry name" value="PAS"/>
    <property type="match status" value="2"/>
</dbReference>
<feature type="domain" description="PAS" evidence="2">
    <location>
        <begin position="26"/>
        <end position="71"/>
    </location>
</feature>
<keyword evidence="1" id="KW-0175">Coiled coil</keyword>
<dbReference type="Pfam" id="PF00989">
    <property type="entry name" value="PAS"/>
    <property type="match status" value="1"/>
</dbReference>
<dbReference type="PROSITE" id="PS50887">
    <property type="entry name" value="GGDEF"/>
    <property type="match status" value="1"/>
</dbReference>
<dbReference type="InterPro" id="IPR052155">
    <property type="entry name" value="Biofilm_reg_signaling"/>
</dbReference>
<accession>A0A840PUT2</accession>
<dbReference type="SUPFAM" id="SSF55073">
    <property type="entry name" value="Nucleotide cyclase"/>
    <property type="match status" value="1"/>
</dbReference>
<dbReference type="InterPro" id="IPR001610">
    <property type="entry name" value="PAC"/>
</dbReference>
<dbReference type="SMART" id="SM00267">
    <property type="entry name" value="GGDEF"/>
    <property type="match status" value="1"/>
</dbReference>
<comment type="caution">
    <text evidence="6">The sequence shown here is derived from an EMBL/GenBank/DDBJ whole genome shotgun (WGS) entry which is preliminary data.</text>
</comment>
<feature type="domain" description="EAL" evidence="4">
    <location>
        <begin position="454"/>
        <end position="707"/>
    </location>
</feature>
<dbReference type="GO" id="GO:0006355">
    <property type="term" value="P:regulation of DNA-templated transcription"/>
    <property type="evidence" value="ECO:0007669"/>
    <property type="project" value="InterPro"/>
</dbReference>
<dbReference type="InterPro" id="IPR013767">
    <property type="entry name" value="PAS_fold"/>
</dbReference>
<dbReference type="PANTHER" id="PTHR44757:SF2">
    <property type="entry name" value="BIOFILM ARCHITECTURE MAINTENANCE PROTEIN MBAA"/>
    <property type="match status" value="1"/>
</dbReference>
<reference evidence="6 7" key="1">
    <citation type="submission" date="2020-08" db="EMBL/GenBank/DDBJ databases">
        <title>Genomic Encyclopedia of Type Strains, Phase IV (KMG-IV): sequencing the most valuable type-strain genomes for metagenomic binning, comparative biology and taxonomic classification.</title>
        <authorList>
            <person name="Goeker M."/>
        </authorList>
    </citation>
    <scope>NUCLEOTIDE SEQUENCE [LARGE SCALE GENOMIC DNA]</scope>
    <source>
        <strain evidence="6 7">DSM 10633</strain>
    </source>
</reference>
<dbReference type="Gene3D" id="3.20.20.450">
    <property type="entry name" value="EAL domain"/>
    <property type="match status" value="1"/>
</dbReference>
<dbReference type="AlphaFoldDB" id="A0A840PUT2"/>
<dbReference type="SMART" id="SM00086">
    <property type="entry name" value="PAC"/>
    <property type="match status" value="2"/>
</dbReference>
<keyword evidence="7" id="KW-1185">Reference proteome</keyword>
<evidence type="ECO:0000259" key="2">
    <source>
        <dbReference type="PROSITE" id="PS50112"/>
    </source>
</evidence>
<proteinExistence type="predicted"/>
<gene>
    <name evidence="6" type="ORF">HNR36_000310</name>
</gene>
<evidence type="ECO:0000259" key="4">
    <source>
        <dbReference type="PROSITE" id="PS50883"/>
    </source>
</evidence>
<dbReference type="NCBIfam" id="TIGR00229">
    <property type="entry name" value="sensory_box"/>
    <property type="match status" value="2"/>
</dbReference>
<feature type="coiled-coil region" evidence="1">
    <location>
        <begin position="10"/>
        <end position="37"/>
    </location>
</feature>
<feature type="domain" description="PAS" evidence="2">
    <location>
        <begin position="151"/>
        <end position="221"/>
    </location>
</feature>
<dbReference type="PROSITE" id="PS50113">
    <property type="entry name" value="PAC"/>
    <property type="match status" value="2"/>
</dbReference>
<dbReference type="Gene3D" id="3.30.70.270">
    <property type="match status" value="1"/>
</dbReference>
<evidence type="ECO:0000259" key="5">
    <source>
        <dbReference type="PROSITE" id="PS50887"/>
    </source>
</evidence>
<dbReference type="PROSITE" id="PS50112">
    <property type="entry name" value="PAS"/>
    <property type="match status" value="2"/>
</dbReference>
<dbReference type="PANTHER" id="PTHR44757">
    <property type="entry name" value="DIGUANYLATE CYCLASE DGCP"/>
    <property type="match status" value="1"/>
</dbReference>
<dbReference type="CDD" id="cd01949">
    <property type="entry name" value="GGDEF"/>
    <property type="match status" value="1"/>
</dbReference>
<organism evidence="6 7">
    <name type="scientific">Ureibacillus thermosphaericus</name>
    <dbReference type="NCBI Taxonomy" id="51173"/>
    <lineage>
        <taxon>Bacteria</taxon>
        <taxon>Bacillati</taxon>
        <taxon>Bacillota</taxon>
        <taxon>Bacilli</taxon>
        <taxon>Bacillales</taxon>
        <taxon>Caryophanaceae</taxon>
        <taxon>Ureibacillus</taxon>
    </lineage>
</organism>
<evidence type="ECO:0000313" key="7">
    <source>
        <dbReference type="Proteomes" id="UP000557217"/>
    </source>
</evidence>
<dbReference type="InterPro" id="IPR000160">
    <property type="entry name" value="GGDEF_dom"/>
</dbReference>
<dbReference type="SUPFAM" id="SSF55785">
    <property type="entry name" value="PYP-like sensor domain (PAS domain)"/>
    <property type="match status" value="2"/>
</dbReference>
<evidence type="ECO:0000259" key="3">
    <source>
        <dbReference type="PROSITE" id="PS50113"/>
    </source>
</evidence>
<dbReference type="PROSITE" id="PS50883">
    <property type="entry name" value="EAL"/>
    <property type="match status" value="1"/>
</dbReference>
<feature type="domain" description="PAC" evidence="3">
    <location>
        <begin position="98"/>
        <end position="150"/>
    </location>
</feature>
<dbReference type="SUPFAM" id="SSF141868">
    <property type="entry name" value="EAL domain-like"/>
    <property type="match status" value="1"/>
</dbReference>
<dbReference type="Pfam" id="PF13426">
    <property type="entry name" value="PAS_9"/>
    <property type="match status" value="1"/>
</dbReference>
<dbReference type="InterPro" id="IPR035919">
    <property type="entry name" value="EAL_sf"/>
</dbReference>
<dbReference type="EMBL" id="JACHGZ010000002">
    <property type="protein sequence ID" value="MBB5147928.1"/>
    <property type="molecule type" value="Genomic_DNA"/>
</dbReference>
<dbReference type="RefSeq" id="WP_016837379.1">
    <property type="nucleotide sequence ID" value="NZ_JAAXPW010000002.1"/>
</dbReference>
<dbReference type="Pfam" id="PF00990">
    <property type="entry name" value="GGDEF"/>
    <property type="match status" value="1"/>
</dbReference>
<dbReference type="InterPro" id="IPR043128">
    <property type="entry name" value="Rev_trsase/Diguanyl_cyclase"/>
</dbReference>